<evidence type="ECO:0000256" key="4">
    <source>
        <dbReference type="PIRSR" id="PIRSR006278-1"/>
    </source>
</evidence>
<organism evidence="7 8">
    <name type="scientific">Sphingobacterium mizutaii</name>
    <dbReference type="NCBI Taxonomy" id="1010"/>
    <lineage>
        <taxon>Bacteria</taxon>
        <taxon>Pseudomonadati</taxon>
        <taxon>Bacteroidota</taxon>
        <taxon>Sphingobacteriia</taxon>
        <taxon>Sphingobacteriales</taxon>
        <taxon>Sphingobacteriaceae</taxon>
        <taxon>Sphingobacterium</taxon>
    </lineage>
</organism>
<evidence type="ECO:0000259" key="6">
    <source>
        <dbReference type="Pfam" id="PF00291"/>
    </source>
</evidence>
<dbReference type="EMBL" id="LT906468">
    <property type="protein sequence ID" value="SNV50657.1"/>
    <property type="molecule type" value="Genomic_DNA"/>
</dbReference>
<dbReference type="PIRSF" id="PIRSF006278">
    <property type="entry name" value="ACCD_DCysDesulf"/>
    <property type="match status" value="1"/>
</dbReference>
<dbReference type="Gene3D" id="3.40.50.1100">
    <property type="match status" value="2"/>
</dbReference>
<dbReference type="InterPro" id="IPR005966">
    <property type="entry name" value="D-Cys_desShydrase"/>
</dbReference>
<evidence type="ECO:0000313" key="7">
    <source>
        <dbReference type="EMBL" id="SNV50657.1"/>
    </source>
</evidence>
<feature type="domain" description="Tryptophan synthase beta chain-like PALP" evidence="6">
    <location>
        <begin position="23"/>
        <end position="327"/>
    </location>
</feature>
<proteinExistence type="inferred from homology"/>
<comment type="similarity">
    <text evidence="2">Belongs to the ACC deaminase/D-cysteine desulfhydrase family.</text>
</comment>
<evidence type="ECO:0000313" key="8">
    <source>
        <dbReference type="Proteomes" id="UP000215355"/>
    </source>
</evidence>
<evidence type="ECO:0000256" key="1">
    <source>
        <dbReference type="ARBA" id="ARBA00001933"/>
    </source>
</evidence>
<dbReference type="SUPFAM" id="SSF53686">
    <property type="entry name" value="Tryptophan synthase beta subunit-like PLP-dependent enzymes"/>
    <property type="match status" value="1"/>
</dbReference>
<dbReference type="GO" id="GO:0019148">
    <property type="term" value="F:D-cysteine desulfhydrase activity"/>
    <property type="evidence" value="ECO:0007669"/>
    <property type="project" value="UniProtKB-EC"/>
</dbReference>
<protein>
    <submittedName>
        <fullName evidence="7">D-cysteine desulfhydrase</fullName>
        <ecNumber evidence="7">4.4.1.15</ecNumber>
    </submittedName>
</protein>
<sequence length="339" mass="37161">MKELNGFDHHLVSNGYHRINLLNQASPLLQLKSLSKELDTPIFIKRDDLTELGTGGNKLRKLEYLLAEAKNQQANRVITIGARQSNHARLTAIAGKTQGFEVDLVLKNSVPLDTESYQLNGNLVLDNIVDANIHEIPNDGTANAFISNLTKHYETEGEKVYFIPVGGSNIVGGLGYARATFEIEAQAAALGVNFQHIALASGSGGTHGGVIAGYEIQNKKVFIQAYNVQPDREPILTETKLITEGILDIFNLEEEKSKIEYRLCNDYVGEAYGIPNEQTLATIKHLAKTEGVFLDPVYTGKAFTGLVNDIKLGKYPKGEPILFIHTGGTAGLFAYSNWF</sequence>
<dbReference type="EC" id="4.4.1.15" evidence="7"/>
<reference evidence="7 8" key="1">
    <citation type="submission" date="2017-06" db="EMBL/GenBank/DDBJ databases">
        <authorList>
            <consortium name="Pathogen Informatics"/>
        </authorList>
    </citation>
    <scope>NUCLEOTIDE SEQUENCE [LARGE SCALE GENOMIC DNA]</scope>
    <source>
        <strain evidence="7 8">NCTC12149</strain>
    </source>
</reference>
<feature type="modified residue" description="N6-(pyridoxal phosphate)lysine" evidence="5">
    <location>
        <position position="58"/>
    </location>
</feature>
<keyword evidence="7" id="KW-0456">Lyase</keyword>
<evidence type="ECO:0000256" key="2">
    <source>
        <dbReference type="ARBA" id="ARBA00008639"/>
    </source>
</evidence>
<dbReference type="PANTHER" id="PTHR43780">
    <property type="entry name" value="1-AMINOCYCLOPROPANE-1-CARBOXYLATE DEAMINASE-RELATED"/>
    <property type="match status" value="1"/>
</dbReference>
<dbReference type="KEGG" id="smiz:4412673_02127"/>
<evidence type="ECO:0000256" key="3">
    <source>
        <dbReference type="ARBA" id="ARBA00022898"/>
    </source>
</evidence>
<dbReference type="AlphaFoldDB" id="A0AAJ4XC55"/>
<feature type="active site" description="Nucleophile" evidence="4">
    <location>
        <position position="85"/>
    </location>
</feature>
<dbReference type="Pfam" id="PF00291">
    <property type="entry name" value="PALP"/>
    <property type="match status" value="1"/>
</dbReference>
<gene>
    <name evidence="7" type="primary">dcyD_1</name>
    <name evidence="7" type="ORF">SAMEA4412673_02127</name>
</gene>
<dbReference type="InterPro" id="IPR001926">
    <property type="entry name" value="TrpB-like_PALP"/>
</dbReference>
<dbReference type="Proteomes" id="UP000215355">
    <property type="component" value="Chromosome 1"/>
</dbReference>
<evidence type="ECO:0000256" key="5">
    <source>
        <dbReference type="PIRSR" id="PIRSR006278-2"/>
    </source>
</evidence>
<comment type="cofactor">
    <cofactor evidence="1">
        <name>pyridoxal 5'-phosphate</name>
        <dbReference type="ChEBI" id="CHEBI:597326"/>
    </cofactor>
</comment>
<name>A0AAJ4XC55_9SPHI</name>
<dbReference type="InterPro" id="IPR027278">
    <property type="entry name" value="ACCD_DCysDesulf"/>
</dbReference>
<dbReference type="InterPro" id="IPR036052">
    <property type="entry name" value="TrpB-like_PALP_sf"/>
</dbReference>
<keyword evidence="3 5" id="KW-0663">Pyridoxal phosphate</keyword>
<dbReference type="PANTHER" id="PTHR43780:SF2">
    <property type="entry name" value="1-AMINOCYCLOPROPANE-1-CARBOXYLATE DEAMINASE-RELATED"/>
    <property type="match status" value="1"/>
</dbReference>
<accession>A0AAJ4XC55</accession>
<dbReference type="NCBIfam" id="TIGR01275">
    <property type="entry name" value="ACC_deam_rel"/>
    <property type="match status" value="1"/>
</dbReference>
<dbReference type="RefSeq" id="WP_093096481.1">
    <property type="nucleotide sequence ID" value="NZ_FNGK01000001.1"/>
</dbReference>